<dbReference type="Gene3D" id="3.90.1750.20">
    <property type="entry name" value="Putative Large Serine Recombinase, Chain B, Domain 2"/>
    <property type="match status" value="1"/>
</dbReference>
<dbReference type="InterPro" id="IPR050639">
    <property type="entry name" value="SSR_resolvase"/>
</dbReference>
<dbReference type="InterPro" id="IPR025827">
    <property type="entry name" value="Zn_ribbon_recom_dom"/>
</dbReference>
<reference evidence="3 4" key="1">
    <citation type="submission" date="2009-02" db="EMBL/GenBank/DDBJ databases">
        <authorList>
            <person name="Fulton L."/>
            <person name="Clifton S."/>
            <person name="Fulton B."/>
            <person name="Xu J."/>
            <person name="Minx P."/>
            <person name="Pepin K.H."/>
            <person name="Johnson M."/>
            <person name="Bhonagiri V."/>
            <person name="Nash W.E."/>
            <person name="Mardis E.R."/>
            <person name="Wilson R.K."/>
        </authorList>
    </citation>
    <scope>NUCLEOTIDE SEQUENCE [LARGE SCALE GENOMIC DNA]</scope>
    <source>
        <strain evidence="3 4">ATCC 27758</strain>
    </source>
</reference>
<protein>
    <submittedName>
        <fullName evidence="3">Recombinase</fullName>
    </submittedName>
</protein>
<proteinExistence type="predicted"/>
<dbReference type="AlphaFoldDB" id="C0BCZ5"/>
<accession>C0BCZ5</accession>
<dbReference type="HOGENOM" id="CLU_010686_18_2_9"/>
<dbReference type="GO" id="GO:0000150">
    <property type="term" value="F:DNA strand exchange activity"/>
    <property type="evidence" value="ECO:0007669"/>
    <property type="project" value="InterPro"/>
</dbReference>
<dbReference type="PANTHER" id="PTHR30461:SF23">
    <property type="entry name" value="DNA RECOMBINASE-RELATED"/>
    <property type="match status" value="1"/>
</dbReference>
<evidence type="ECO:0000313" key="4">
    <source>
        <dbReference type="Proteomes" id="UP000003793"/>
    </source>
</evidence>
<comment type="caution">
    <text evidence="3">The sequence shown here is derived from an EMBL/GenBank/DDBJ whole genome shotgun (WGS) entry which is preliminary data.</text>
</comment>
<gene>
    <name evidence="3" type="ORF">COPCOM_03036</name>
</gene>
<keyword evidence="1" id="KW-0175">Coiled coil</keyword>
<dbReference type="Proteomes" id="UP000003793">
    <property type="component" value="Unassembled WGS sequence"/>
</dbReference>
<dbReference type="PROSITE" id="PS51737">
    <property type="entry name" value="RECOMBINASE_DNA_BIND"/>
    <property type="match status" value="1"/>
</dbReference>
<evidence type="ECO:0000256" key="1">
    <source>
        <dbReference type="SAM" id="Coils"/>
    </source>
</evidence>
<evidence type="ECO:0000259" key="2">
    <source>
        <dbReference type="PROSITE" id="PS51737"/>
    </source>
</evidence>
<dbReference type="InterPro" id="IPR038109">
    <property type="entry name" value="DNA_bind_recomb_sf"/>
</dbReference>
<reference evidence="3 4" key="2">
    <citation type="submission" date="2009-03" db="EMBL/GenBank/DDBJ databases">
        <title>Draft genome sequence of Coprococcus comes (ATCC 27758).</title>
        <authorList>
            <person name="Sudarsanam P."/>
            <person name="Ley R."/>
            <person name="Guruge J."/>
            <person name="Turnbaugh P.J."/>
            <person name="Mahowald M."/>
            <person name="Liep D."/>
            <person name="Gordon J."/>
        </authorList>
    </citation>
    <scope>NUCLEOTIDE SEQUENCE [LARGE SCALE GENOMIC DNA]</scope>
    <source>
        <strain evidence="3 4">ATCC 27758</strain>
    </source>
</reference>
<sequence length="416" mass="47028">MVDGADTSVKGNKKARQINGLVNQWYLENLSDNIKATLKLKRIRGKYTGSVLPYGYRPDPDDINCFIIDPVAASVVRRIWEMHAGGIGAPTIARTLNEEGIPNPTSYAKLTGYSWHNRPSSSLWSAGCIYSILHNETYLGTLCQGRQLTPEGQFHSKKNIPKDQWVRTVGHHPAIIDDELLRRELKARKEAGAHNLHEQKKNFPPGIFGKEVRCASCGKILTKGKTLRKTGYERTLFCPTRKKSPSHCKGAFISEKHLESAILHELKNLADRYSDDRVQIGICQDAQSADLIQEKNRLKTAVELIEKDITAYEQRSRDLYLKRATDGMSIDDFNSALSRIRNDVDKLRLKSKRASSELLHLNESIAAESIRMETILKAADFNRLDKTKVSMLIESVYVHKRDPKSGTQAIDITWKF</sequence>
<evidence type="ECO:0000313" key="3">
    <source>
        <dbReference type="EMBL" id="EEG88946.1"/>
    </source>
</evidence>
<dbReference type="GO" id="GO:0003677">
    <property type="term" value="F:DNA binding"/>
    <property type="evidence" value="ECO:0007669"/>
    <property type="project" value="InterPro"/>
</dbReference>
<feature type="coiled-coil region" evidence="1">
    <location>
        <begin position="288"/>
        <end position="357"/>
    </location>
</feature>
<name>C0BCZ5_9FIRM</name>
<feature type="domain" description="Recombinase" evidence="2">
    <location>
        <begin position="53"/>
        <end position="195"/>
    </location>
</feature>
<dbReference type="EMBL" id="ABVR01000042">
    <property type="protein sequence ID" value="EEG88946.1"/>
    <property type="molecule type" value="Genomic_DNA"/>
</dbReference>
<dbReference type="PANTHER" id="PTHR30461">
    <property type="entry name" value="DNA-INVERTASE FROM LAMBDOID PROPHAGE"/>
    <property type="match status" value="1"/>
</dbReference>
<dbReference type="Pfam" id="PF13408">
    <property type="entry name" value="Zn_ribbon_recom"/>
    <property type="match status" value="1"/>
</dbReference>
<dbReference type="InterPro" id="IPR011109">
    <property type="entry name" value="DNA_bind_recombinase_dom"/>
</dbReference>
<dbReference type="Pfam" id="PF07508">
    <property type="entry name" value="Recombinase"/>
    <property type="match status" value="1"/>
</dbReference>
<organism evidence="3 4">
    <name type="scientific">Coprococcus comes ATCC 27758</name>
    <dbReference type="NCBI Taxonomy" id="470146"/>
    <lineage>
        <taxon>Bacteria</taxon>
        <taxon>Bacillati</taxon>
        <taxon>Bacillota</taxon>
        <taxon>Clostridia</taxon>
        <taxon>Lachnospirales</taxon>
        <taxon>Lachnospiraceae</taxon>
        <taxon>Coprococcus</taxon>
    </lineage>
</organism>